<comment type="caution">
    <text evidence="3">The sequence shown here is derived from an EMBL/GenBank/DDBJ whole genome shotgun (WGS) entry which is preliminary data.</text>
</comment>
<accession>A0ABN9SJE8</accession>
<dbReference type="PROSITE" id="PS51645">
    <property type="entry name" value="PHR_CRY_ALPHA_BETA"/>
    <property type="match status" value="1"/>
</dbReference>
<dbReference type="Proteomes" id="UP001189429">
    <property type="component" value="Unassembled WGS sequence"/>
</dbReference>
<dbReference type="InterPro" id="IPR036134">
    <property type="entry name" value="Crypto/Photolyase_FAD-like_sf"/>
</dbReference>
<dbReference type="PANTHER" id="PTHR10211:SF0">
    <property type="entry name" value="DEOXYRIBODIPYRIMIDINE PHOTO-LYASE"/>
    <property type="match status" value="1"/>
</dbReference>
<dbReference type="Gene3D" id="3.40.50.620">
    <property type="entry name" value="HUPs"/>
    <property type="match status" value="1"/>
</dbReference>
<dbReference type="InterPro" id="IPR032673">
    <property type="entry name" value="DNA_photolyase_2_CS"/>
</dbReference>
<dbReference type="InterPro" id="IPR006050">
    <property type="entry name" value="DNA_photolyase_N"/>
</dbReference>
<feature type="region of interest" description="Disordered" evidence="1">
    <location>
        <begin position="593"/>
        <end position="622"/>
    </location>
</feature>
<feature type="domain" description="Photolyase/cryptochrome alpha/beta" evidence="2">
    <location>
        <begin position="61"/>
        <end position="195"/>
    </location>
</feature>
<evidence type="ECO:0000313" key="3">
    <source>
        <dbReference type="EMBL" id="CAK0831815.1"/>
    </source>
</evidence>
<keyword evidence="4" id="KW-1185">Reference proteome</keyword>
<dbReference type="PANTHER" id="PTHR10211">
    <property type="entry name" value="DEOXYRIBODIPYRIMIDINE PHOTOLYASE"/>
    <property type="match status" value="1"/>
</dbReference>
<dbReference type="EMBL" id="CAUYUJ010011459">
    <property type="protein sequence ID" value="CAK0831815.1"/>
    <property type="molecule type" value="Genomic_DNA"/>
</dbReference>
<evidence type="ECO:0000313" key="4">
    <source>
        <dbReference type="Proteomes" id="UP001189429"/>
    </source>
</evidence>
<dbReference type="PROSITE" id="PS01083">
    <property type="entry name" value="DNA_PHOTOLYASES_2_1"/>
    <property type="match status" value="1"/>
</dbReference>
<dbReference type="InterPro" id="IPR036155">
    <property type="entry name" value="Crypto/Photolyase_N_sf"/>
</dbReference>
<name>A0ABN9SJE8_9DINO</name>
<evidence type="ECO:0000259" key="2">
    <source>
        <dbReference type="PROSITE" id="PS51645"/>
    </source>
</evidence>
<dbReference type="Gene3D" id="1.25.40.80">
    <property type="match status" value="1"/>
</dbReference>
<dbReference type="SUPFAM" id="SSF48173">
    <property type="entry name" value="Cryptochrome/photolyase FAD-binding domain"/>
    <property type="match status" value="1"/>
</dbReference>
<gene>
    <name evidence="3" type="ORF">PCOR1329_LOCUS30069</name>
</gene>
<protein>
    <recommendedName>
        <fullName evidence="2">Photolyase/cryptochrome alpha/beta domain-containing protein</fullName>
    </recommendedName>
</protein>
<reference evidence="3" key="1">
    <citation type="submission" date="2023-10" db="EMBL/GenBank/DDBJ databases">
        <authorList>
            <person name="Chen Y."/>
            <person name="Shah S."/>
            <person name="Dougan E. K."/>
            <person name="Thang M."/>
            <person name="Chan C."/>
        </authorList>
    </citation>
    <scope>NUCLEOTIDE SEQUENCE [LARGE SCALE GENOMIC DNA]</scope>
</reference>
<dbReference type="Gene3D" id="1.10.579.10">
    <property type="entry name" value="DNA Cyclobutane Dipyrimidine Photolyase, subunit A, domain 3"/>
    <property type="match status" value="1"/>
</dbReference>
<organism evidence="3 4">
    <name type="scientific">Prorocentrum cordatum</name>
    <dbReference type="NCBI Taxonomy" id="2364126"/>
    <lineage>
        <taxon>Eukaryota</taxon>
        <taxon>Sar</taxon>
        <taxon>Alveolata</taxon>
        <taxon>Dinophyceae</taxon>
        <taxon>Prorocentrales</taxon>
        <taxon>Prorocentraceae</taxon>
        <taxon>Prorocentrum</taxon>
    </lineage>
</organism>
<dbReference type="Pfam" id="PF00875">
    <property type="entry name" value="DNA_photolyase"/>
    <property type="match status" value="1"/>
</dbReference>
<sequence>MLHPLRFPPRAQHRRQRPGLICSSLSAKHAAAFLLRRPAMSSVDPGRVQVLSDHPPQRCARYVLLWVQQDVRASCNHAVEKAIQEANALSLPVLACYGLCERFPDANERSLCFLLEGLRDAAAALASRGVRLVCQRGAPPDVASGLAREAACVVVDRGCSWATYAQICRAWRRELVQRLPGLRVLQVETSVVVPVELASPGREPAAATLRPKLQRLLPRFLAPLRETEVQHRAAQLALSAEAEAASLDLADPGALLAGLDVDSSVPPAVGFAGGRQQAQARLEAFLPKLRSYGSGKANDPSVQDNSFLSPYLHFGHISPVELGLSVWGAAQRLDEGCKASAPAFAVPASAGGVANGAAAFLEELIVRRELARNFCHYCDSYDTFDCLPYWAQETLLQHMSDRRSHTYSFEQLERGETQDDLWNAAQWEMVVTGHMHNYMRMYWCKQLIVWVEDPRVAFRWAVRLNNKYSVDGRDENGYMGIAWCFGHHDRPFPERPVFGTVRPMTRNGLASKFNMPRYQQLVQRKCREAAKAEPRVLQLVPSAALGGAALLRLLAAPPPAADRAALDAEVATQSRSLRWQRAAASKKPIAGPPALWLVADGDGGDGAQDWHGSTDEDADKRD</sequence>
<evidence type="ECO:0000256" key="1">
    <source>
        <dbReference type="SAM" id="MobiDB-lite"/>
    </source>
</evidence>
<dbReference type="InterPro" id="IPR052219">
    <property type="entry name" value="Photolyase_Class-2"/>
</dbReference>
<proteinExistence type="predicted"/>
<dbReference type="SUPFAM" id="SSF52425">
    <property type="entry name" value="Cryptochrome/photolyase, N-terminal domain"/>
    <property type="match status" value="1"/>
</dbReference>
<feature type="compositionally biased region" description="Basic and acidic residues" evidence="1">
    <location>
        <begin position="612"/>
        <end position="622"/>
    </location>
</feature>
<dbReference type="InterPro" id="IPR014729">
    <property type="entry name" value="Rossmann-like_a/b/a_fold"/>
</dbReference>